<proteinExistence type="predicted"/>
<sequence length="813" mass="87034">MKINIPNPMFKIRAAAAILKAAVIPSNLRFPGRALVFLDMVRAATSEMAADVGNGTKSDVLMTPVTWLQDAIIEAPIVALDPEGDPIEGSELIALLETPNPFYSLEVLLAGTTLSLAIDGNAYWIVNHGRGGEKLPAEILYAPHMNMEPEWPANDPKKFITHYEYATKGQPQLIRPFGIDADDENAGVPGNVEKGLSVIHFRKGIDPDNIRKGLSPLKGLLREIWTDDAAASFTAALLKNSGVPGVVISPTDSEVNMTPEEGDAAKAKIETQFGGTNRGKPIVMLGPTKVEQFGFSPEQMDLSALRNVSEERVTAALHIHAAVVGFGAGLQSSKVGATMESMVRQSWYSGVIPLQKIIAGEVTRTLAPALGAASAEFDNKGVQALRENEDLKAARIGRLYRDGVLTRADARSALNFETVDADNVYLSNLATTFIPQGQAAPPPSNGNGDGKAFMIDRVAAGDPVFRAQIEAGIKKILSPAGGGRPGQFEFMLDGAGSGYWPTKDAPPAEQRIIAAAPSAEPLPIAVRMSDELNAIRLRAPAILQARLERAFGEFGDAVELAARRVIDDFEMVSDSGETERKFTDSQISIAAHLNKALRTLPGPAGSKQEGLTPADIALADDLFTQLDIENAKRAIQEAFEQGFLEVAIEVSGTVGSTFGIEFELTDQAQQRVLQEAGLRSGLLDLDAQTREALFDALAEGRAEGLAGENLARRIRERIEAGPWRDVETRARVIARTEGAHAANTSTLEAARAMPDTEHVQIFDDRLGDGDAQCSAANGKIVTITEAEAIGLCHPNGTRSFVPINAVLLEEMNL</sequence>
<dbReference type="Pfam" id="PF04860">
    <property type="entry name" value="Phage_portal"/>
    <property type="match status" value="1"/>
</dbReference>
<comment type="caution">
    <text evidence="1">The sequence shown here is derived from an EMBL/GenBank/DDBJ whole genome shotgun (WGS) entry which is preliminary data.</text>
</comment>
<accession>A0A9C9TFF4</accession>
<dbReference type="EMBL" id="DRGN01000031">
    <property type="protein sequence ID" value="HET99264.1"/>
    <property type="molecule type" value="Genomic_DNA"/>
</dbReference>
<evidence type="ECO:0000313" key="1">
    <source>
        <dbReference type="EMBL" id="HET99264.1"/>
    </source>
</evidence>
<protein>
    <submittedName>
        <fullName evidence="1">Phage portal protein</fullName>
    </submittedName>
</protein>
<evidence type="ECO:0000313" key="2">
    <source>
        <dbReference type="Proteomes" id="UP000885680"/>
    </source>
</evidence>
<organism evidence="1 2">
    <name type="scientific">Aurantimonas coralicida</name>
    <dbReference type="NCBI Taxonomy" id="182270"/>
    <lineage>
        <taxon>Bacteria</taxon>
        <taxon>Pseudomonadati</taxon>
        <taxon>Pseudomonadota</taxon>
        <taxon>Alphaproteobacteria</taxon>
        <taxon>Hyphomicrobiales</taxon>
        <taxon>Aurantimonadaceae</taxon>
        <taxon>Aurantimonas</taxon>
    </lineage>
</organism>
<name>A0A9C9TFF4_9HYPH</name>
<dbReference type="InterPro" id="IPR006944">
    <property type="entry name" value="Phage/GTA_portal"/>
</dbReference>
<dbReference type="AlphaFoldDB" id="A0A9C9TFF4"/>
<dbReference type="Proteomes" id="UP000885680">
    <property type="component" value="Unassembled WGS sequence"/>
</dbReference>
<gene>
    <name evidence="1" type="ORF">ENH89_02580</name>
</gene>
<reference evidence="1" key="1">
    <citation type="journal article" date="2020" name="mSystems">
        <title>Genome- and Community-Level Interaction Insights into Carbon Utilization and Element Cycling Functions of Hydrothermarchaeota in Hydrothermal Sediment.</title>
        <authorList>
            <person name="Zhou Z."/>
            <person name="Liu Y."/>
            <person name="Xu W."/>
            <person name="Pan J."/>
            <person name="Luo Z.H."/>
            <person name="Li M."/>
        </authorList>
    </citation>
    <scope>NUCLEOTIDE SEQUENCE</scope>
    <source>
        <strain evidence="1">HyVt-347</strain>
    </source>
</reference>